<dbReference type="SMART" id="SM00917">
    <property type="entry name" value="LeuA_dimer"/>
    <property type="match status" value="1"/>
</dbReference>
<proteinExistence type="predicted"/>
<dbReference type="InterPro" id="IPR013709">
    <property type="entry name" value="2-isopropylmalate_synth_dimer"/>
</dbReference>
<name>A0A917RXT2_9NOCA</name>
<evidence type="ECO:0000256" key="1">
    <source>
        <dbReference type="ARBA" id="ARBA00022679"/>
    </source>
</evidence>
<accession>A0A917RXT2</accession>
<dbReference type="SUPFAM" id="SSF110921">
    <property type="entry name" value="2-isopropylmalate synthase LeuA, allosteric (dimerisation) domain"/>
    <property type="match status" value="1"/>
</dbReference>
<feature type="domain" description="2-isopropylmalate synthase LeuA allosteric (dimerisation)" evidence="2">
    <location>
        <begin position="27"/>
        <end position="145"/>
    </location>
</feature>
<gene>
    <name evidence="3" type="ORF">GCM10011588_65070</name>
</gene>
<dbReference type="InterPro" id="IPR036230">
    <property type="entry name" value="LeuA_allosteric_dom_sf"/>
</dbReference>
<keyword evidence="4" id="KW-1185">Reference proteome</keyword>
<sequence length="148" mass="15600">MLMTTLTLENDALTTAAPRSLRTECAELTAAQFHDRYGECAGPIRLAGWSSTGARGGAFTATLEFAGWSRSVVAAGSPIAAMTSALYEAGYPVEILRFHQRRTPAGTATFVQCESEGRRGWGAALAADGAESSVRAMIASVNRLGTLR</sequence>
<evidence type="ECO:0000313" key="3">
    <source>
        <dbReference type="EMBL" id="GGL41286.1"/>
    </source>
</evidence>
<protein>
    <recommendedName>
        <fullName evidence="2">2-isopropylmalate synthase LeuA allosteric (dimerisation) domain-containing protein</fullName>
    </recommendedName>
</protein>
<organism evidence="3 4">
    <name type="scientific">Nocardia jinanensis</name>
    <dbReference type="NCBI Taxonomy" id="382504"/>
    <lineage>
        <taxon>Bacteria</taxon>
        <taxon>Bacillati</taxon>
        <taxon>Actinomycetota</taxon>
        <taxon>Actinomycetes</taxon>
        <taxon>Mycobacteriales</taxon>
        <taxon>Nocardiaceae</taxon>
        <taxon>Nocardia</taxon>
    </lineage>
</organism>
<reference evidence="3" key="1">
    <citation type="journal article" date="2014" name="Int. J. Syst. Evol. Microbiol.">
        <title>Complete genome sequence of Corynebacterium casei LMG S-19264T (=DSM 44701T), isolated from a smear-ripened cheese.</title>
        <authorList>
            <consortium name="US DOE Joint Genome Institute (JGI-PGF)"/>
            <person name="Walter F."/>
            <person name="Albersmeier A."/>
            <person name="Kalinowski J."/>
            <person name="Ruckert C."/>
        </authorList>
    </citation>
    <scope>NUCLEOTIDE SEQUENCE</scope>
    <source>
        <strain evidence="3">CGMCC 4.3508</strain>
    </source>
</reference>
<evidence type="ECO:0000313" key="4">
    <source>
        <dbReference type="Proteomes" id="UP000638263"/>
    </source>
</evidence>
<dbReference type="AlphaFoldDB" id="A0A917RXT2"/>
<dbReference type="Proteomes" id="UP000638263">
    <property type="component" value="Unassembled WGS sequence"/>
</dbReference>
<dbReference type="Gene3D" id="3.30.160.270">
    <property type="match status" value="1"/>
</dbReference>
<dbReference type="GO" id="GO:0003852">
    <property type="term" value="F:2-isopropylmalate synthase activity"/>
    <property type="evidence" value="ECO:0007669"/>
    <property type="project" value="InterPro"/>
</dbReference>
<keyword evidence="1" id="KW-0808">Transferase</keyword>
<dbReference type="GO" id="GO:0009098">
    <property type="term" value="P:L-leucine biosynthetic process"/>
    <property type="evidence" value="ECO:0007669"/>
    <property type="project" value="InterPro"/>
</dbReference>
<evidence type="ECO:0000259" key="2">
    <source>
        <dbReference type="SMART" id="SM00917"/>
    </source>
</evidence>
<comment type="caution">
    <text evidence="3">The sequence shown here is derived from an EMBL/GenBank/DDBJ whole genome shotgun (WGS) entry which is preliminary data.</text>
</comment>
<reference evidence="3" key="2">
    <citation type="submission" date="2020-09" db="EMBL/GenBank/DDBJ databases">
        <authorList>
            <person name="Sun Q."/>
            <person name="Zhou Y."/>
        </authorList>
    </citation>
    <scope>NUCLEOTIDE SEQUENCE</scope>
    <source>
        <strain evidence="3">CGMCC 4.3508</strain>
    </source>
</reference>
<dbReference type="EMBL" id="BMMH01000028">
    <property type="protein sequence ID" value="GGL41286.1"/>
    <property type="molecule type" value="Genomic_DNA"/>
</dbReference>